<feature type="domain" description="Ig-like" evidence="14">
    <location>
        <begin position="100"/>
        <end position="183"/>
    </location>
</feature>
<dbReference type="GO" id="GO:0098552">
    <property type="term" value="C:side of membrane"/>
    <property type="evidence" value="ECO:0007669"/>
    <property type="project" value="UniProtKB-KW"/>
</dbReference>
<evidence type="ECO:0000259" key="15">
    <source>
        <dbReference type="PROSITE" id="PS50853"/>
    </source>
</evidence>
<dbReference type="AlphaFoldDB" id="A0A8C5AHC3"/>
<evidence type="ECO:0000256" key="4">
    <source>
        <dbReference type="ARBA" id="ARBA00022622"/>
    </source>
</evidence>
<dbReference type="GO" id="GO:0098632">
    <property type="term" value="F:cell-cell adhesion mediator activity"/>
    <property type="evidence" value="ECO:0007669"/>
    <property type="project" value="TreeGrafter"/>
</dbReference>
<dbReference type="CDD" id="cd00063">
    <property type="entry name" value="FN3"/>
    <property type="match status" value="3"/>
</dbReference>
<gene>
    <name evidence="16" type="primary">CNTN5</name>
</gene>
<keyword evidence="9" id="KW-1015">Disulfide bond</keyword>
<dbReference type="Pfam" id="PF07679">
    <property type="entry name" value="I-set"/>
    <property type="match status" value="3"/>
</dbReference>
<keyword evidence="3" id="KW-1003">Cell membrane</keyword>
<evidence type="ECO:0000256" key="3">
    <source>
        <dbReference type="ARBA" id="ARBA00022475"/>
    </source>
</evidence>
<dbReference type="SMART" id="SM00409">
    <property type="entry name" value="IG"/>
    <property type="match status" value="5"/>
</dbReference>
<reference evidence="16" key="1">
    <citation type="submission" date="2025-08" db="UniProtKB">
        <authorList>
            <consortium name="Ensembl"/>
        </authorList>
    </citation>
    <scope>IDENTIFICATION</scope>
</reference>
<evidence type="ECO:0000256" key="6">
    <source>
        <dbReference type="ARBA" id="ARBA00022737"/>
    </source>
</evidence>
<dbReference type="SUPFAM" id="SSF49265">
    <property type="entry name" value="Fibronectin type III"/>
    <property type="match status" value="2"/>
</dbReference>
<dbReference type="PROSITE" id="PS50835">
    <property type="entry name" value="IG_LIKE"/>
    <property type="match status" value="5"/>
</dbReference>
<evidence type="ECO:0000256" key="13">
    <source>
        <dbReference type="ARBA" id="ARBA00044127"/>
    </source>
</evidence>
<organism evidence="16 17">
    <name type="scientific">Gadus morhua</name>
    <name type="common">Atlantic cod</name>
    <dbReference type="NCBI Taxonomy" id="8049"/>
    <lineage>
        <taxon>Eukaryota</taxon>
        <taxon>Metazoa</taxon>
        <taxon>Chordata</taxon>
        <taxon>Craniata</taxon>
        <taxon>Vertebrata</taxon>
        <taxon>Euteleostomi</taxon>
        <taxon>Actinopterygii</taxon>
        <taxon>Neopterygii</taxon>
        <taxon>Teleostei</taxon>
        <taxon>Neoteleostei</taxon>
        <taxon>Acanthomorphata</taxon>
        <taxon>Zeiogadaria</taxon>
        <taxon>Gadariae</taxon>
        <taxon>Gadiformes</taxon>
        <taxon>Gadoidei</taxon>
        <taxon>Gadidae</taxon>
        <taxon>Gadus</taxon>
    </lineage>
</organism>
<keyword evidence="12" id="KW-0393">Immunoglobulin domain</keyword>
<protein>
    <recommendedName>
        <fullName evidence="13">Contactin-5</fullName>
    </recommendedName>
</protein>
<dbReference type="GO" id="GO:0007420">
    <property type="term" value="P:brain development"/>
    <property type="evidence" value="ECO:0007669"/>
    <property type="project" value="TreeGrafter"/>
</dbReference>
<dbReference type="InterPro" id="IPR013098">
    <property type="entry name" value="Ig_I-set"/>
</dbReference>
<keyword evidence="10" id="KW-0325">Glycoprotein</keyword>
<dbReference type="Pfam" id="PF00041">
    <property type="entry name" value="fn3"/>
    <property type="match status" value="1"/>
</dbReference>
<keyword evidence="4" id="KW-0336">GPI-anchor</keyword>
<evidence type="ECO:0000256" key="2">
    <source>
        <dbReference type="ARBA" id="ARBA00009812"/>
    </source>
</evidence>
<dbReference type="GO" id="GO:0007411">
    <property type="term" value="P:axon guidance"/>
    <property type="evidence" value="ECO:0007669"/>
    <property type="project" value="TreeGrafter"/>
</dbReference>
<evidence type="ECO:0000256" key="11">
    <source>
        <dbReference type="ARBA" id="ARBA00023288"/>
    </source>
</evidence>
<evidence type="ECO:0000256" key="12">
    <source>
        <dbReference type="ARBA" id="ARBA00023319"/>
    </source>
</evidence>
<dbReference type="Proteomes" id="UP000694546">
    <property type="component" value="Chromosome 16"/>
</dbReference>
<keyword evidence="7" id="KW-0130">Cell adhesion</keyword>
<dbReference type="Pfam" id="PF13927">
    <property type="entry name" value="Ig_3"/>
    <property type="match status" value="1"/>
</dbReference>
<keyword evidence="6" id="KW-0677">Repeat</keyword>
<evidence type="ECO:0000259" key="14">
    <source>
        <dbReference type="PROSITE" id="PS50835"/>
    </source>
</evidence>
<dbReference type="FunFam" id="2.60.40.10:FF:000044">
    <property type="entry name" value="Contactin 1"/>
    <property type="match status" value="1"/>
</dbReference>
<evidence type="ECO:0000256" key="10">
    <source>
        <dbReference type="ARBA" id="ARBA00023180"/>
    </source>
</evidence>
<dbReference type="PANTHER" id="PTHR44170:SF17">
    <property type="entry name" value="CONTACTIN-5"/>
    <property type="match status" value="1"/>
</dbReference>
<feature type="domain" description="Ig-like" evidence="14">
    <location>
        <begin position="471"/>
        <end position="565"/>
    </location>
</feature>
<comment type="similarity">
    <text evidence="2">Belongs to the immunoglobulin superfamily. Contactin family.</text>
</comment>
<dbReference type="InterPro" id="IPR007110">
    <property type="entry name" value="Ig-like_dom"/>
</dbReference>
<reference evidence="16" key="2">
    <citation type="submission" date="2025-09" db="UniProtKB">
        <authorList>
            <consortium name="Ensembl"/>
        </authorList>
    </citation>
    <scope>IDENTIFICATION</scope>
</reference>
<dbReference type="InterPro" id="IPR003599">
    <property type="entry name" value="Ig_sub"/>
</dbReference>
<dbReference type="GO" id="GO:0030424">
    <property type="term" value="C:axon"/>
    <property type="evidence" value="ECO:0007669"/>
    <property type="project" value="TreeGrafter"/>
</dbReference>
<evidence type="ECO:0000256" key="7">
    <source>
        <dbReference type="ARBA" id="ARBA00022889"/>
    </source>
</evidence>
<keyword evidence="17" id="KW-1185">Reference proteome</keyword>
<accession>A0A8C5AHC3</accession>
<sequence length="928" mass="101542">MLLIQPSIIPMTQTSSSTILSFTVESDVYGPVFVQEPDDVIYPLNSEDKKCKAVYLSDDDRYSLVDGNLIISNCRATNGLGTAVSRDALLQFAYLGAFSPKTRGGVSVRGGQGVVLMCTPPPHSPEIIYSWVFNKFPSFVAEDSRRFISQQTGNLYISKAQPSDVGSYICLVKNSVTNARVLSPPTPLTLKTDGVMGEYEPKIEVHFPPSVLAAKGLTVRLECFALGNPVPTITWRKINGNIPKKARLRKSQAVLEIPSAQLDDSGTYECKAENPRGGTAFKGHLQVYTLPQWSRLINDTQLDSGETLHWECKAAGRPRPTYHWLLNGSPLMIQDRVEVVNGELSIRNVMQSDSGMYSCVAENKYGTVYSNAELRVLASPPVFIPNPVRVIATLGKDVSLACKPRASPKPRVTWRRADSRRLQQSNRIMLLRDNTLRIVNSSRADEGHYVCLAVNTFGSAEMTAMLWVKEPMRVDLSPGRLEVTVGESVVLSCKATHDTSLDVGFQWSFNQRPINFQKDGGHLEYIQTSSTVDLMIRSILLKHAGKYGCRAHTSADVVFAEAELLVRGPPGPPGVVIVEEITDSTATLSWSRGLDNHSPISTYNLQARSPFSLGWQTVRTDPEPVTGTMESAMAVDLNPWVEYEFRVVASNAIGTGDPSAPSRGVRTKEAVPAVAPANVSGGNGRRHELVISWEPVSEEFQNGEGFGYIVAFRANGTRGWKEKMVTSADSTTYKYRDETFPPLTPFEVKVGVYNNKGDGPFSAVVTVYSAEGETAPTLYALSQPFSLALRSQVSFWKDVEQQEQSGSKRQTVRNETSVVLSGLDGNSLYHVTVRGFNTIGQGPPSAATTARTRKTREYTAPSDSFVLVRHSLKVNYFQGHNQVTRTINPSTVLSLPEGGTYIMEVRALSDGGEGAVSTQVRVVTSSGG</sequence>
<dbReference type="SMART" id="SM00060">
    <property type="entry name" value="FN3"/>
    <property type="match status" value="3"/>
</dbReference>
<keyword evidence="8" id="KW-0472">Membrane</keyword>
<evidence type="ECO:0000256" key="8">
    <source>
        <dbReference type="ARBA" id="ARBA00023136"/>
    </source>
</evidence>
<dbReference type="FunFam" id="2.60.40.10:FF:000004">
    <property type="entry name" value="DCC isoform 1"/>
    <property type="match status" value="2"/>
</dbReference>
<comment type="subcellular location">
    <subcellularLocation>
        <location evidence="1">Cell membrane</location>
        <topology evidence="1">Lipid-anchor</topology>
        <topology evidence="1">GPI-anchor</topology>
    </subcellularLocation>
</comment>
<feature type="domain" description="Fibronectin type-III" evidence="15">
    <location>
        <begin position="675"/>
        <end position="772"/>
    </location>
</feature>
<dbReference type="Ensembl" id="ENSGMOT00000028360.1">
    <property type="protein sequence ID" value="ENSGMOP00000031413.1"/>
    <property type="gene ID" value="ENSGMOG00000010031.2"/>
</dbReference>
<dbReference type="SMART" id="SM00408">
    <property type="entry name" value="IGc2"/>
    <property type="match status" value="4"/>
</dbReference>
<feature type="domain" description="Ig-like" evidence="14">
    <location>
        <begin position="291"/>
        <end position="375"/>
    </location>
</feature>
<feature type="domain" description="Fibronectin type-III" evidence="15">
    <location>
        <begin position="572"/>
        <end position="670"/>
    </location>
</feature>
<dbReference type="SUPFAM" id="SSF48726">
    <property type="entry name" value="Immunoglobulin"/>
    <property type="match status" value="5"/>
</dbReference>
<dbReference type="FunFam" id="2.60.40.10:FF:000005">
    <property type="entry name" value="Neuronal cell adhesion molecule"/>
    <property type="match status" value="1"/>
</dbReference>
<dbReference type="GO" id="GO:0005886">
    <property type="term" value="C:plasma membrane"/>
    <property type="evidence" value="ECO:0007669"/>
    <property type="project" value="UniProtKB-SubCell"/>
</dbReference>
<evidence type="ECO:0000313" key="16">
    <source>
        <dbReference type="Ensembl" id="ENSGMOP00000031413.1"/>
    </source>
</evidence>
<dbReference type="InterPro" id="IPR036179">
    <property type="entry name" value="Ig-like_dom_sf"/>
</dbReference>
<evidence type="ECO:0000256" key="5">
    <source>
        <dbReference type="ARBA" id="ARBA00022729"/>
    </source>
</evidence>
<name>A0A8C5AHC3_GADMO</name>
<dbReference type="FunFam" id="2.60.40.10:FF:000052">
    <property type="entry name" value="Contactin 1"/>
    <property type="match status" value="1"/>
</dbReference>
<dbReference type="FunFam" id="2.60.40.10:FF:000047">
    <property type="entry name" value="Contactin 1"/>
    <property type="match status" value="1"/>
</dbReference>
<dbReference type="InterPro" id="IPR003961">
    <property type="entry name" value="FN3_dom"/>
</dbReference>
<dbReference type="InterPro" id="IPR013783">
    <property type="entry name" value="Ig-like_fold"/>
</dbReference>
<evidence type="ECO:0000256" key="9">
    <source>
        <dbReference type="ARBA" id="ARBA00023157"/>
    </source>
</evidence>
<dbReference type="Gene3D" id="2.60.40.10">
    <property type="entry name" value="Immunoglobulins"/>
    <property type="match status" value="8"/>
</dbReference>
<dbReference type="PROSITE" id="PS50853">
    <property type="entry name" value="FN3"/>
    <property type="match status" value="2"/>
</dbReference>
<feature type="domain" description="Ig-like" evidence="14">
    <location>
        <begin position="381"/>
        <end position="463"/>
    </location>
</feature>
<evidence type="ECO:0000313" key="17">
    <source>
        <dbReference type="Proteomes" id="UP000694546"/>
    </source>
</evidence>
<keyword evidence="11" id="KW-0449">Lipoprotein</keyword>
<feature type="domain" description="Ig-like" evidence="14">
    <location>
        <begin position="201"/>
        <end position="286"/>
    </location>
</feature>
<dbReference type="InterPro" id="IPR003598">
    <property type="entry name" value="Ig_sub2"/>
</dbReference>
<dbReference type="InterPro" id="IPR036116">
    <property type="entry name" value="FN3_sf"/>
</dbReference>
<dbReference type="FunFam" id="2.60.40.10:FF:000035">
    <property type="entry name" value="Contactin 1"/>
    <property type="match status" value="1"/>
</dbReference>
<dbReference type="PANTHER" id="PTHR44170">
    <property type="entry name" value="PROTEIN SIDEKICK"/>
    <property type="match status" value="1"/>
</dbReference>
<evidence type="ECO:0000256" key="1">
    <source>
        <dbReference type="ARBA" id="ARBA00004609"/>
    </source>
</evidence>
<keyword evidence="5" id="KW-0732">Signal</keyword>
<dbReference type="GeneTree" id="ENSGT00940000158183"/>
<proteinExistence type="inferred from homology"/>